<protein>
    <submittedName>
        <fullName evidence="2">Uncharacterized protein</fullName>
    </submittedName>
</protein>
<dbReference type="RefSeq" id="WP_088074146.1">
    <property type="nucleotide sequence ID" value="NZ_JAHQCR010000054.1"/>
</dbReference>
<evidence type="ECO:0000313" key="3">
    <source>
        <dbReference type="Proteomes" id="UP000790580"/>
    </source>
</evidence>
<reference evidence="2 3" key="1">
    <citation type="submission" date="2021-06" db="EMBL/GenBank/DDBJ databases">
        <title>Bacillus sp. RD4P76, an endophyte from a halophyte.</title>
        <authorList>
            <person name="Sun J.-Q."/>
        </authorList>
    </citation>
    <scope>NUCLEOTIDE SEQUENCE [LARGE SCALE GENOMIC DNA]</scope>
    <source>
        <strain evidence="2 3">JCM 17098</strain>
    </source>
</reference>
<keyword evidence="1" id="KW-0472">Membrane</keyword>
<organism evidence="2 3">
    <name type="scientific">Evansella alkalicola</name>
    <dbReference type="NCBI Taxonomy" id="745819"/>
    <lineage>
        <taxon>Bacteria</taxon>
        <taxon>Bacillati</taxon>
        <taxon>Bacillota</taxon>
        <taxon>Bacilli</taxon>
        <taxon>Bacillales</taxon>
        <taxon>Bacillaceae</taxon>
        <taxon>Evansella</taxon>
    </lineage>
</organism>
<gene>
    <name evidence="2" type="ORF">KS407_14340</name>
</gene>
<dbReference type="EMBL" id="JAHQCR010000054">
    <property type="protein sequence ID" value="MBU9722612.1"/>
    <property type="molecule type" value="Genomic_DNA"/>
</dbReference>
<feature type="transmembrane region" description="Helical" evidence="1">
    <location>
        <begin position="18"/>
        <end position="42"/>
    </location>
</feature>
<accession>A0ABS6JVK8</accession>
<feature type="transmembrane region" description="Helical" evidence="1">
    <location>
        <begin position="48"/>
        <end position="67"/>
    </location>
</feature>
<comment type="caution">
    <text evidence="2">The sequence shown here is derived from an EMBL/GenBank/DDBJ whole genome shotgun (WGS) entry which is preliminary data.</text>
</comment>
<evidence type="ECO:0000256" key="1">
    <source>
        <dbReference type="SAM" id="Phobius"/>
    </source>
</evidence>
<dbReference type="Proteomes" id="UP000790580">
    <property type="component" value="Unassembled WGS sequence"/>
</dbReference>
<feature type="transmembrane region" description="Helical" evidence="1">
    <location>
        <begin position="270"/>
        <end position="291"/>
    </location>
</feature>
<name>A0ABS6JVK8_9BACI</name>
<keyword evidence="3" id="KW-1185">Reference proteome</keyword>
<evidence type="ECO:0000313" key="2">
    <source>
        <dbReference type="EMBL" id="MBU9722612.1"/>
    </source>
</evidence>
<proteinExistence type="predicted"/>
<feature type="transmembrane region" description="Helical" evidence="1">
    <location>
        <begin position="235"/>
        <end position="258"/>
    </location>
</feature>
<keyword evidence="1" id="KW-0812">Transmembrane</keyword>
<keyword evidence="1" id="KW-1133">Transmembrane helix</keyword>
<sequence>MSVVQLITRTMPFFISRIVVYAIFGVISLLFLGLMIGLGVLFARWFEFASMGFVLMIIASFFAVLAILRFIERYFLYMVKVGHIAVVTELLRKGNVPEGKGQIEYGKDQVIANFGSANVAFVLDKIIYAAVRQIQRWMMRIGNFLNFIPGAKNIIGILSKVMEVSLRYVDEAILSYIMLKKSEAAESEVAAGEEAEKGEEGASEKGEINVWKAACDGVVLYAQSWKKVIMTAGGIVAFIYILNFVLFIGSVIPLMGIARMMAPNAGVEAVFGYFALVGAYIITAMVKRAIVDPIAMIAMVRTYQLNIQDMEPKMDLQQKLLKVSSKFRQLFNKSKTETTNTEAAQADPGVSTT</sequence>